<keyword evidence="9" id="KW-0693">Viral RNA replication</keyword>
<dbReference type="GO" id="GO:0008234">
    <property type="term" value="F:cysteine-type peptidase activity"/>
    <property type="evidence" value="ECO:0007669"/>
    <property type="project" value="UniProtKB-KW"/>
</dbReference>
<dbReference type="GO" id="GO:0006508">
    <property type="term" value="P:proteolysis"/>
    <property type="evidence" value="ECO:0007669"/>
    <property type="project" value="UniProtKB-KW"/>
</dbReference>
<keyword evidence="5" id="KW-0547">Nucleotide-binding</keyword>
<dbReference type="InterPro" id="IPR014759">
    <property type="entry name" value="Helicase_SF3_ssRNA_vir"/>
</dbReference>
<dbReference type="GO" id="GO:0003968">
    <property type="term" value="F:RNA-directed RNA polymerase activity"/>
    <property type="evidence" value="ECO:0007669"/>
    <property type="project" value="UniProtKB-KW"/>
</dbReference>
<dbReference type="InterPro" id="IPR043502">
    <property type="entry name" value="DNA/RNA_pol_sf"/>
</dbReference>
<dbReference type="CDD" id="cd23198">
    <property type="entry name" value="Polycipiviridae_RdRp"/>
    <property type="match status" value="1"/>
</dbReference>
<dbReference type="GO" id="GO:0005524">
    <property type="term" value="F:ATP binding"/>
    <property type="evidence" value="ECO:0007669"/>
    <property type="project" value="UniProtKB-KW"/>
</dbReference>
<dbReference type="RefSeq" id="YP_009513239.1">
    <property type="nucleotide sequence ID" value="NC_039236.1"/>
</dbReference>
<dbReference type="InterPro" id="IPR000605">
    <property type="entry name" value="Helicase_SF3_ssDNA/RNA_vir"/>
</dbReference>
<keyword evidence="2" id="KW-0645">Protease</keyword>
<evidence type="ECO:0000256" key="4">
    <source>
        <dbReference type="ARBA" id="ARBA00022695"/>
    </source>
</evidence>
<dbReference type="Proteomes" id="UP000241996">
    <property type="component" value="Segment"/>
</dbReference>
<evidence type="ECO:0000313" key="13">
    <source>
        <dbReference type="EMBL" id="ASK12217.1"/>
    </source>
</evidence>
<dbReference type="GO" id="GO:0003724">
    <property type="term" value="F:RNA helicase activity"/>
    <property type="evidence" value="ECO:0007669"/>
    <property type="project" value="InterPro"/>
</dbReference>
<dbReference type="PROSITE" id="PS51218">
    <property type="entry name" value="SF3_HELICASE_2"/>
    <property type="match status" value="1"/>
</dbReference>
<keyword evidence="7" id="KW-0788">Thiol protease</keyword>
<evidence type="ECO:0000256" key="10">
    <source>
        <dbReference type="SAM" id="Phobius"/>
    </source>
</evidence>
<name>A0A220QTH7_9VIRU</name>
<evidence type="ECO:0000256" key="7">
    <source>
        <dbReference type="ARBA" id="ARBA00022807"/>
    </source>
</evidence>
<keyword evidence="4" id="KW-0548">Nucleotidyltransferase</keyword>
<keyword evidence="10" id="KW-0472">Membrane</keyword>
<feature type="domain" description="SF3 helicase" evidence="12">
    <location>
        <begin position="678"/>
        <end position="844"/>
    </location>
</feature>
<dbReference type="EMBL" id="MF041813">
    <property type="protein sequence ID" value="ASK12217.1"/>
    <property type="molecule type" value="Genomic_RNA"/>
</dbReference>
<dbReference type="Gene3D" id="3.30.70.270">
    <property type="match status" value="1"/>
</dbReference>
<evidence type="ECO:0000256" key="2">
    <source>
        <dbReference type="ARBA" id="ARBA00022670"/>
    </source>
</evidence>
<dbReference type="SUPFAM" id="SSF50494">
    <property type="entry name" value="Trypsin-like serine proteases"/>
    <property type="match status" value="1"/>
</dbReference>
<protein>
    <submittedName>
        <fullName evidence="13">RNA-dependent RNA polymerase</fullName>
    </submittedName>
</protein>
<keyword evidence="3" id="KW-0808">Transferase</keyword>
<evidence type="ECO:0000256" key="6">
    <source>
        <dbReference type="ARBA" id="ARBA00022801"/>
    </source>
</evidence>
<reference evidence="13" key="1">
    <citation type="journal article" date="2017" name="J. Gen. Virol.">
        <title>Polycipiviridae: a proposed new family of polycistronic picorna-like RNA viruses.</title>
        <authorList>
            <person name="Olendraite I."/>
            <person name="Lukhovitskaya N.I."/>
            <person name="Porter S.D."/>
            <person name="Valles S.M."/>
            <person name="Firth A.E."/>
        </authorList>
    </citation>
    <scope>NUCLEOTIDE SEQUENCE</scope>
    <source>
        <strain evidence="13">Florida-Sin</strain>
    </source>
</reference>
<feature type="domain" description="RdRp catalytic" evidence="11">
    <location>
        <begin position="1887"/>
        <end position="2017"/>
    </location>
</feature>
<proteinExistence type="predicted"/>
<dbReference type="GO" id="GO:0039694">
    <property type="term" value="P:viral RNA genome replication"/>
    <property type="evidence" value="ECO:0007669"/>
    <property type="project" value="InterPro"/>
</dbReference>
<evidence type="ECO:0000259" key="11">
    <source>
        <dbReference type="PROSITE" id="PS50507"/>
    </source>
</evidence>
<dbReference type="SUPFAM" id="SSF56672">
    <property type="entry name" value="DNA/RNA polymerases"/>
    <property type="match status" value="1"/>
</dbReference>
<dbReference type="Pfam" id="PF00680">
    <property type="entry name" value="RdRP_1"/>
    <property type="match status" value="1"/>
</dbReference>
<dbReference type="InterPro" id="IPR001205">
    <property type="entry name" value="RNA-dir_pol_C"/>
</dbReference>
<keyword evidence="8" id="KW-0067">ATP-binding</keyword>
<keyword evidence="1 13" id="KW-0696">RNA-directed RNA polymerase</keyword>
<evidence type="ECO:0000256" key="1">
    <source>
        <dbReference type="ARBA" id="ARBA00022484"/>
    </source>
</evidence>
<dbReference type="SUPFAM" id="SSF52540">
    <property type="entry name" value="P-loop containing nucleoside triphosphate hydrolases"/>
    <property type="match status" value="1"/>
</dbReference>
<evidence type="ECO:0000256" key="3">
    <source>
        <dbReference type="ARBA" id="ARBA00022679"/>
    </source>
</evidence>
<keyword evidence="10" id="KW-1133">Transmembrane helix</keyword>
<evidence type="ECO:0000256" key="5">
    <source>
        <dbReference type="ARBA" id="ARBA00022741"/>
    </source>
</evidence>
<keyword evidence="14" id="KW-1185">Reference proteome</keyword>
<gene>
    <name evidence="13" type="primary">ORF5</name>
</gene>
<dbReference type="GO" id="GO:0006351">
    <property type="term" value="P:DNA-templated transcription"/>
    <property type="evidence" value="ECO:0007669"/>
    <property type="project" value="InterPro"/>
</dbReference>
<dbReference type="PROSITE" id="PS50507">
    <property type="entry name" value="RDRP_SSRNA_POS"/>
    <property type="match status" value="1"/>
</dbReference>
<evidence type="ECO:0000313" key="14">
    <source>
        <dbReference type="Proteomes" id="UP000241996"/>
    </source>
</evidence>
<dbReference type="KEGG" id="vg:37627254"/>
<evidence type="ECO:0000256" key="8">
    <source>
        <dbReference type="ARBA" id="ARBA00022840"/>
    </source>
</evidence>
<accession>A0A220QTH7</accession>
<dbReference type="InterPro" id="IPR043128">
    <property type="entry name" value="Rev_trsase/Diguanyl_cyclase"/>
</dbReference>
<keyword evidence="10" id="KW-0812">Transmembrane</keyword>
<feature type="transmembrane region" description="Helical" evidence="10">
    <location>
        <begin position="1925"/>
        <end position="1947"/>
    </location>
</feature>
<feature type="transmembrane region" description="Helical" evidence="10">
    <location>
        <begin position="1967"/>
        <end position="1986"/>
    </location>
</feature>
<sequence>MASSSSSSNLQPRRKFQLRDEIKCALARFKHQQSEGWRIHLEKSKLASLVKMYTERYLYVKGMPFEPVEFHRVELLEYLRALPLPEEKETATGRRLAQQPVFGVPDIPIYYYNYKVPKVTPVDLKSMVNHYQCQEHIHKREESHHPDGLGWGGGTDSTIECVIDVYSCLLRTHAVKTAYIKLLDILKGDKFSNLTSEGILFACLHLIIRGVAGSAICKTHSEWRQEQYTQDQLWKYTKDFQNGVPPQHIIGQYMRETLYHQLMVTKETKAMRISSSKHDHTKFRPYSVYWYTWYWGIFQKMSKQNQRMVELGVDMSDPEISSYPTMFNISKSMGESFMEGALSSPEFNQVLNLSRTLPEEVATKIDQVTKEREDSLKESAREILTEFKTSMHDLAEETLDKLVMKSKDIGQVLTEAVEPFVAVLESLQSLAENAISQINGFLKPMEGFSGINLSVTSILECLKYYIVYINTETTSLKMILVLLMMNALGITSKLFSWMLEFWRMYSSSELEGHTVDAEPTSFLDWLVNAPTKFMVLLGATFASMAKGAKLSTSEFFKLAKDLSDKMRSIHFISMGVAAFERLFDYGVRFWKFISEWISTHIFGRTPDRVTMARKVMKLILKIKYFNTEAGLNAVRMAENVRVEAEKLFPEWNALLAQCRDNPEYRQMYQDLERQTRAVKEVSDFVTRFRAVSNFQPTMFHVQLVGRPGIGKSTLIKTMTADLTRSLWPSEPKPSFYSMNMNLEFFDGYAGQRIMIADDVYKMNEPKHLTATIGLITNTPVILPMANLADKGVQLTSEVFLSTTNTAYPLGKDVLCMEAVHRRRHMLVDVTCDERVIEEGSGQFSEALFRQHYPGQDKSKFPHLKFGLMKPVPKEFGGAAETVLVGEDEQIVYNEYAKLLRDANFKVSLGHRELDPTFYFNEENLPQGFSYPARGWSYEQFMTNCMVRFRSFRGMEESYSTAVKYAHTATCLAEIDALLDQNSDCDGPEIPTGVGRFDLIKMYGKECMHPMGTDDPLGKRIASDIDAHRATAPELEHFDLDAWVEKTLDGYIGRNEKPTGITLEEESIRRTTILRRRKKAIVPPQLQEALKVHRHNLDWYIKIHDHPTTWDSCVFEGKNLEVEMLQAVMMQALSRVIPTRAAFGELVSEDKPESNVWWRWFRRLATIPGLAVDAYAAYNQVIRLLLPSENLVWPEGFGSRTGYVSDMSIAFLQRLEKINGEWCLNVTDLHSIFPSPCVAKVYSNGLTQETYEIPVDIAFWLSHAQHFRIFLNRFCNFTAEQQQTLVDEAHFRNRFTGTYTYEYFAKQAEGTLKGTVYAALSYLTKPYKYLAVRFPQITITATYILAVTAVVFIVKSIASLFSHPTSKVLHRGPVSNIVYRGNYPTSQRLPELSTTILKRNVANICISTTMESRKAQCLRTEQFVLCNSHIFDGLVPDGGQYLVTLTDGSLTNDFWVPETQVYIDKDRDLAIIFSRLFPAVRKISDHFIKQSDYERSEFTGQMVICSKTPEYGIVEHYPVVGKVDRLDLKGITRPAVLTQVMMLNGSTVSGRSGSPVIAQVNGLARLIGIQSWAMDTLYQPKVAVQTVTAELFEELVKNVSAQSEDLLVRRIAEPEYGECYPTHAFASVPEFMLACEDEHVVGDVGMNKIKPSFISNHLTAVGIATKRIPAVMSDRDPRLPRDSRHPLEHSLGKYYRGKVNPIPHNIINRAKDYLIKYYKGRLDTKNFAALTIEEAITGTREDGSNPMNLKSSPGIPFIFDKRERKGKKDYMEIDEFGEVDHIDPEFLQGYYKFEDSLSKGEVPYTRAYDFPKDELRPINKVLGDETTPPRTRSVTCMNVYYILAWRRYTMRFWSAMHRAADGTSMFGPGINPEGPEWSALYHHLNRHPNAVDFDVSNWDGFLFAQLFYAVLDIIKAIMNVKKGTPVDYILTSIFFDVMNCFIQFLNIIYQKSRGIISGFPGTAEVNTLAHILLIVCIYLMLVAKTIWDSFEMFLRMVSAILYGDDILLTIHDDILHLFNGKTIQREYERLGYTVTSATKSSEIVEAKPLSQCQFLKSSWRQLLPGYYIRVLDLEVAYDLVHWVRAKQHPRGQFFQNYMDALWICFGHGQQVFESFQLTVNQILTKFSEDNIVFSYKDFEDDYFARYLPNFKFNL</sequence>
<dbReference type="GO" id="GO:0003723">
    <property type="term" value="F:RNA binding"/>
    <property type="evidence" value="ECO:0007669"/>
    <property type="project" value="InterPro"/>
</dbReference>
<evidence type="ECO:0000259" key="12">
    <source>
        <dbReference type="PROSITE" id="PS51218"/>
    </source>
</evidence>
<evidence type="ECO:0000256" key="9">
    <source>
        <dbReference type="ARBA" id="ARBA00022953"/>
    </source>
</evidence>
<dbReference type="InterPro" id="IPR007094">
    <property type="entry name" value="RNA-dir_pol_PSvirus"/>
</dbReference>
<organism evidence="13">
    <name type="scientific">Solenopsis invicta virus 2</name>
    <dbReference type="NCBI Taxonomy" id="439491"/>
    <lineage>
        <taxon>Viruses</taxon>
        <taxon>Riboviria</taxon>
        <taxon>Orthornavirae</taxon>
        <taxon>Pisuviricota</taxon>
        <taxon>Pisoniviricetes</taxon>
        <taxon>Picornavirales</taxon>
        <taxon>Polycipiviridae</taxon>
        <taxon>Sopolycivirus</taxon>
        <taxon>Sopolycivirus solenopsis</taxon>
    </lineage>
</organism>
<dbReference type="GeneID" id="37627254"/>
<dbReference type="InterPro" id="IPR027417">
    <property type="entry name" value="P-loop_NTPase"/>
</dbReference>
<keyword evidence="6" id="KW-0378">Hydrolase</keyword>
<dbReference type="InterPro" id="IPR009003">
    <property type="entry name" value="Peptidase_S1_PA"/>
</dbReference>
<dbReference type="Pfam" id="PF00910">
    <property type="entry name" value="RNA_helicase"/>
    <property type="match status" value="1"/>
</dbReference>